<sequence length="625" mass="72632">MKQLHYRFNIIIIQNCEKNEYTKFDSSDLILTGKVDNFTNTEIRISLREGYFKDIKDDDVVKQRFDKSILNSFKILRCYIIDPNPHINTKFIEGVLTQFGNTSFIQSLIGNLRYPKNKIFEESDLICEKKLNEQQKKAVLNALNSQISVVFGPPGTGKTTLIKSMVLNFLYLEQQTHRISEMDEKVFHFKHNDLKNPKVLCVAQNNNAANAIVSKLRYCPIGVCRFISFERLEEMPFDEQWKLCIYNKTLEYALRNKDKFENYKGNDGHTFNLIGILLELEKAVKDKQIINYSRKKMGDIEYVIKKEFKNIIEDCSCIVATLRGCNKDEFHGINFLCTFIDEASQCTEFDCLFPVVLSPRLVLLGDIQQLKPVLLSKESKQAGFDITMLERLLRCDVRHTLLNEQYRMHPGFSILSNTLFYGGCIMDCTSSEQTNISIFPNKKRPIVFICHTGKERYCDGGKLFNDDEAQICKEVYELLCKEENTNPKIEFLTPYNSQKGYVKKHCGIERASTIDSFQGNESDYVIFSPVRSNYNKGAHFIGDYHRVNVAITRAKKGLIIVGNYNTLRYERVWQLIFNFLARKGCFMNYEKTKKNHFVPTSYPNFPKGDYENSPFITKYLEDNFD</sequence>
<dbReference type="Proteomes" id="UP000008076">
    <property type="component" value="Unassembled WGS sequence"/>
</dbReference>
<organism evidence="4">
    <name type="scientific">Entamoeba dispar (strain ATCC PRA-260 / SAW760)</name>
    <dbReference type="NCBI Taxonomy" id="370354"/>
    <lineage>
        <taxon>Eukaryota</taxon>
        <taxon>Amoebozoa</taxon>
        <taxon>Evosea</taxon>
        <taxon>Archamoebae</taxon>
        <taxon>Mastigamoebida</taxon>
        <taxon>Entamoebidae</taxon>
        <taxon>Entamoeba</taxon>
    </lineage>
</organism>
<dbReference type="eggNOG" id="KOG1802">
    <property type="taxonomic scope" value="Eukaryota"/>
</dbReference>
<proteinExistence type="predicted"/>
<feature type="domain" description="DNA2/NAM7 helicase-like C-terminal" evidence="2">
    <location>
        <begin position="385"/>
        <end position="564"/>
    </location>
</feature>
<feature type="domain" description="DNA2/NAM7 helicase helicase" evidence="1">
    <location>
        <begin position="130"/>
        <end position="216"/>
    </location>
</feature>
<keyword evidence="4" id="KW-1185">Reference proteome</keyword>
<dbReference type="InterPro" id="IPR047187">
    <property type="entry name" value="SF1_C_Upf1"/>
</dbReference>
<dbReference type="GO" id="GO:0005737">
    <property type="term" value="C:cytoplasm"/>
    <property type="evidence" value="ECO:0007669"/>
    <property type="project" value="TreeGrafter"/>
</dbReference>
<dbReference type="GeneID" id="5881021"/>
<dbReference type="CDD" id="cd18808">
    <property type="entry name" value="SF1_C_Upf1"/>
    <property type="match status" value="1"/>
</dbReference>
<dbReference type="Pfam" id="PF13086">
    <property type="entry name" value="AAA_11"/>
    <property type="match status" value="2"/>
</dbReference>
<dbReference type="PANTHER" id="PTHR10887:SF364">
    <property type="entry name" value="REGULATOR OF NONSENSE TRANSCRIPTS 1"/>
    <property type="match status" value="1"/>
</dbReference>
<name>B0ECL2_ENTDS</name>
<dbReference type="InterPro" id="IPR045055">
    <property type="entry name" value="DNA2/NAM7-like"/>
</dbReference>
<evidence type="ECO:0000259" key="2">
    <source>
        <dbReference type="Pfam" id="PF13087"/>
    </source>
</evidence>
<evidence type="ECO:0000259" key="1">
    <source>
        <dbReference type="Pfam" id="PF13086"/>
    </source>
</evidence>
<dbReference type="Pfam" id="PF13087">
    <property type="entry name" value="AAA_12"/>
    <property type="match status" value="1"/>
</dbReference>
<dbReference type="AlphaFoldDB" id="B0ECL2"/>
<feature type="domain" description="DNA2/NAM7 helicase helicase" evidence="1">
    <location>
        <begin position="287"/>
        <end position="377"/>
    </location>
</feature>
<evidence type="ECO:0000313" key="3">
    <source>
        <dbReference type="EMBL" id="EDR27732.1"/>
    </source>
</evidence>
<dbReference type="GO" id="GO:0000184">
    <property type="term" value="P:nuclear-transcribed mRNA catabolic process, nonsense-mediated decay"/>
    <property type="evidence" value="ECO:0007669"/>
    <property type="project" value="TreeGrafter"/>
</dbReference>
<dbReference type="GO" id="GO:0003724">
    <property type="term" value="F:RNA helicase activity"/>
    <property type="evidence" value="ECO:0007669"/>
    <property type="project" value="TreeGrafter"/>
</dbReference>
<accession>B0ECL2</accession>
<dbReference type="Gene3D" id="3.40.50.300">
    <property type="entry name" value="P-loop containing nucleotide triphosphate hydrolases"/>
    <property type="match status" value="2"/>
</dbReference>
<dbReference type="OMA" id="YSRKKMG"/>
<dbReference type="KEGG" id="edi:EDI_264640"/>
<dbReference type="InterPro" id="IPR027417">
    <property type="entry name" value="P-loop_NTPase"/>
</dbReference>
<dbReference type="PANTHER" id="PTHR10887">
    <property type="entry name" value="DNA2/NAM7 HELICASE FAMILY"/>
    <property type="match status" value="1"/>
</dbReference>
<evidence type="ECO:0000313" key="4">
    <source>
        <dbReference type="Proteomes" id="UP000008076"/>
    </source>
</evidence>
<dbReference type="RefSeq" id="XP_001736038.1">
    <property type="nucleotide sequence ID" value="XM_001735986.1"/>
</dbReference>
<dbReference type="InterPro" id="IPR041677">
    <property type="entry name" value="DNA2/NAM7_AAA_11"/>
</dbReference>
<dbReference type="EMBL" id="DS548773">
    <property type="protein sequence ID" value="EDR27732.1"/>
    <property type="molecule type" value="Genomic_DNA"/>
</dbReference>
<dbReference type="VEuPathDB" id="AmoebaDB:EDI_264640"/>
<dbReference type="InterPro" id="IPR041679">
    <property type="entry name" value="DNA2/NAM7-like_C"/>
</dbReference>
<dbReference type="SUPFAM" id="SSF52540">
    <property type="entry name" value="P-loop containing nucleoside triphosphate hydrolases"/>
    <property type="match status" value="1"/>
</dbReference>
<protein>
    <submittedName>
        <fullName evidence="3">Uncharacterized protein</fullName>
    </submittedName>
</protein>
<reference evidence="4" key="1">
    <citation type="submission" date="2007-12" db="EMBL/GenBank/DDBJ databases">
        <title>Annotation of Entamoeba dispar SAW760.</title>
        <authorList>
            <person name="Lorenzi H."/>
            <person name="Inman J."/>
            <person name="Schobel S."/>
            <person name="Amedeo P."/>
            <person name="Caler E."/>
        </authorList>
    </citation>
    <scope>NUCLEOTIDE SEQUENCE [LARGE SCALE GENOMIC DNA]</scope>
    <source>
        <strain evidence="4">ATCC PRA-260 / SAW760</strain>
    </source>
</reference>
<gene>
    <name evidence="3" type="ORF">EDI_264640</name>
</gene>
<dbReference type="OrthoDB" id="29699at2759"/>